<proteinExistence type="inferred from homology"/>
<dbReference type="Pfam" id="PF02534">
    <property type="entry name" value="T4SS-DNA_transf"/>
    <property type="match status" value="1"/>
</dbReference>
<dbReference type="CDD" id="cd01127">
    <property type="entry name" value="TrwB_TraG_TraD_VirD4"/>
    <property type="match status" value="1"/>
</dbReference>
<evidence type="ECO:0000256" key="2">
    <source>
        <dbReference type="ARBA" id="ARBA00008806"/>
    </source>
</evidence>
<keyword evidence="5" id="KW-1133">Transmembrane helix</keyword>
<accession>A0A1I6U3U2</accession>
<dbReference type="NCBIfam" id="NF045973">
    <property type="entry name" value="conju_CD1115"/>
    <property type="match status" value="1"/>
</dbReference>
<dbReference type="SUPFAM" id="SSF52540">
    <property type="entry name" value="P-loop containing nucleoside triphosphate hydrolases"/>
    <property type="match status" value="1"/>
</dbReference>
<evidence type="ECO:0000256" key="4">
    <source>
        <dbReference type="ARBA" id="ARBA00022692"/>
    </source>
</evidence>
<dbReference type="PANTHER" id="PTHR37937:SF1">
    <property type="entry name" value="CONJUGATIVE TRANSFER: DNA TRANSPORT"/>
    <property type="match status" value="1"/>
</dbReference>
<evidence type="ECO:0000256" key="3">
    <source>
        <dbReference type="ARBA" id="ARBA00022475"/>
    </source>
</evidence>
<gene>
    <name evidence="8" type="ORF">SAMN05421668_12145</name>
</gene>
<sequence length="512" mass="58283">MVNDMKEAYSGIISGIKDGELLIQHEESKLANRNYYVVGGPGSFKTQSFVLTNMVNIRDCSIVVTDPKGEVYEKTAKIKEAQGYEVRVINFKNMTASDRYNPFGYVRKDLDATTVANTVVSAKNDPKKKDIWFNSQLSLLKALILFAKTEFPPEKRNMEGILDFLQEFDPEANEDGESELDNQFMALDLRHPARRTYELGFKKSQQNTRGSIIISLLTTIGDYVDEEVSNFTSTNDFFFQDIGKKRIALYVLIPTMDKTWESLINLFFTQMFQELYLLGDNHGAKLPVPTVFLLDEFPNLGRFNDYEEFLATCRGYRIGCCTILQNHSQMVDKYGRDKAESILGNCAFKLCLGNVNETSATYFSNLMGKTTIKVDTGGHSVSKGKTGSSSSSHNYSYSQRSLMNMDEILTMKEDESILIIAGKYPIKMKKAFQFKLFPGLLDQYTVSQQDYRYHMSDEAKAYYDSLNEAYNNGVKTIEETQLIEAQNASEDRQTQELDNAKRMMSVLRNEVE</sequence>
<dbReference type="PANTHER" id="PTHR37937">
    <property type="entry name" value="CONJUGATIVE TRANSFER: DNA TRANSPORT"/>
    <property type="match status" value="1"/>
</dbReference>
<dbReference type="GO" id="GO:0005886">
    <property type="term" value="C:plasma membrane"/>
    <property type="evidence" value="ECO:0007669"/>
    <property type="project" value="UniProtKB-SubCell"/>
</dbReference>
<keyword evidence="7" id="KW-0175">Coiled coil</keyword>
<evidence type="ECO:0000256" key="6">
    <source>
        <dbReference type="ARBA" id="ARBA00023136"/>
    </source>
</evidence>
<evidence type="ECO:0000313" key="9">
    <source>
        <dbReference type="Proteomes" id="UP000199139"/>
    </source>
</evidence>
<reference evidence="8 9" key="1">
    <citation type="submission" date="2016-10" db="EMBL/GenBank/DDBJ databases">
        <authorList>
            <person name="de Groot N.N."/>
        </authorList>
    </citation>
    <scope>NUCLEOTIDE SEQUENCE [LARGE SCALE GENOMIC DNA]</scope>
    <source>
        <strain evidence="8 9">DSM 17074</strain>
    </source>
</reference>
<organism evidence="8 9">
    <name type="scientific">Halolactibacillus miurensis</name>
    <dbReference type="NCBI Taxonomy" id="306541"/>
    <lineage>
        <taxon>Bacteria</taxon>
        <taxon>Bacillati</taxon>
        <taxon>Bacillota</taxon>
        <taxon>Bacilli</taxon>
        <taxon>Bacillales</taxon>
        <taxon>Bacillaceae</taxon>
        <taxon>Halolactibacillus</taxon>
    </lineage>
</organism>
<comment type="similarity">
    <text evidence="2">Belongs to the VirD4/TraG family.</text>
</comment>
<dbReference type="InterPro" id="IPR003688">
    <property type="entry name" value="TraG/VirD4"/>
</dbReference>
<dbReference type="Proteomes" id="UP000199139">
    <property type="component" value="Unassembled WGS sequence"/>
</dbReference>
<keyword evidence="6" id="KW-0472">Membrane</keyword>
<dbReference type="EMBL" id="FPAI01000021">
    <property type="protein sequence ID" value="SFS96082.1"/>
    <property type="molecule type" value="Genomic_DNA"/>
</dbReference>
<keyword evidence="4" id="KW-0812">Transmembrane</keyword>
<feature type="coiled-coil region" evidence="7">
    <location>
        <begin position="483"/>
        <end position="510"/>
    </location>
</feature>
<protein>
    <submittedName>
        <fullName evidence="8">Type IV secretion system protein VirD4</fullName>
    </submittedName>
</protein>
<dbReference type="STRING" id="306541.SAMN05421668_12145"/>
<comment type="subcellular location">
    <subcellularLocation>
        <location evidence="1">Cell membrane</location>
        <topology evidence="1">Multi-pass membrane protein</topology>
    </subcellularLocation>
</comment>
<evidence type="ECO:0000256" key="7">
    <source>
        <dbReference type="SAM" id="Coils"/>
    </source>
</evidence>
<evidence type="ECO:0000313" key="8">
    <source>
        <dbReference type="EMBL" id="SFS96082.1"/>
    </source>
</evidence>
<dbReference type="InterPro" id="IPR051539">
    <property type="entry name" value="T4SS-coupling_protein"/>
</dbReference>
<keyword evidence="3" id="KW-1003">Cell membrane</keyword>
<evidence type="ECO:0000256" key="5">
    <source>
        <dbReference type="ARBA" id="ARBA00022989"/>
    </source>
</evidence>
<dbReference type="AlphaFoldDB" id="A0A1I6U3U2"/>
<name>A0A1I6U3U2_9BACI</name>
<dbReference type="InterPro" id="IPR027417">
    <property type="entry name" value="P-loop_NTPase"/>
</dbReference>
<evidence type="ECO:0000256" key="1">
    <source>
        <dbReference type="ARBA" id="ARBA00004651"/>
    </source>
</evidence>
<dbReference type="Gene3D" id="3.40.50.300">
    <property type="entry name" value="P-loop containing nucleotide triphosphate hydrolases"/>
    <property type="match status" value="1"/>
</dbReference>